<dbReference type="InterPro" id="IPR027414">
    <property type="entry name" value="GH95_N_dom"/>
</dbReference>
<evidence type="ECO:0000259" key="2">
    <source>
        <dbReference type="Pfam" id="PF21307"/>
    </source>
</evidence>
<dbReference type="InterPro" id="IPR054363">
    <property type="entry name" value="GH95_cat"/>
</dbReference>
<dbReference type="InterPro" id="IPR049053">
    <property type="entry name" value="AFCA-like_C"/>
</dbReference>
<dbReference type="EMBL" id="JBHULR010000004">
    <property type="protein sequence ID" value="MFD2548309.1"/>
    <property type="molecule type" value="Genomic_DNA"/>
</dbReference>
<keyword evidence="5" id="KW-1185">Reference proteome</keyword>
<dbReference type="Proteomes" id="UP001597545">
    <property type="component" value="Unassembled WGS sequence"/>
</dbReference>
<keyword evidence="4" id="KW-0378">Hydrolase</keyword>
<gene>
    <name evidence="4" type="ORF">ACFSR5_11715</name>
</gene>
<name>A0ABW5KH29_9SPHI</name>
<feature type="domain" description="Alpha fucosidase A-like C-terminal" evidence="2">
    <location>
        <begin position="645"/>
        <end position="716"/>
    </location>
</feature>
<sequence length="738" mass="84154">MVLLSVTVHAQPTPAHQLRFDHLAKQWDEAIPLGNGIIGALIWQKEQTMRISLDRADLWDERTAFPIQDHNFEWVRQQVVEKNYSVAQAWGDGPYDAFPYPTKLPAAAISFHLEQLGTVKSNVLDIATATHCITFDNGTTFTSFVHASKPVGYFEIANFDGPDPIPQLIPHQYGKDQENGTTVSVVEGQRLSRLGYRQGTVKHNDKKQRIHQTTYGNEYFEVLLQWKKISPSRLVGLWTIVNNRKADLTQDLEGLHSGNFKQTHVNWWRDFWSKSMVSIPDKTLERQYFFEIYKLGCVSRRGAPAITLQAIWTADNNGLPPWKGDFHNDLNTQLSYWPTYTSNHLTEAKTFVDWLWNIRRKNKAYTKQYFGVDGLNVPGVATLSGDPMGGWIQYALSPTVSAWTAQHVYWQWKYNPDERFLKDTAYIYISEAATYLKNITHICNGKRYLPLSSSPEYNDNKPEAWFTDWTNFDLSLAHYLFEIAAETSYAAGKSKNAAMWLDIKAELPELASDESGLLVATNQALQHSHRHMSPYMAIYPLGLLDANNPSDRSLITQSLRHLEKLGTRSWVGYSFAWMACLYARAGEGDNALQQLQKFANNFCSVNSFHLNGDQRGGQYSAFTYRPFTLEGNFAFAQGIHEILLQSKGNYVELFPAVPTSWKNFSFHNFRTIGGFLISAEQKNDRLQSLKIRAERTGKLVLLFNKKLTHADGRSIKQEHGRYVIPLAKGEQVELKQAV</sequence>
<dbReference type="PANTHER" id="PTHR31084:SF0">
    <property type="entry name" value="ALPHA-L-FUCOSIDASE 2"/>
    <property type="match status" value="1"/>
</dbReference>
<dbReference type="InterPro" id="IPR012341">
    <property type="entry name" value="6hp_glycosidase-like_sf"/>
</dbReference>
<evidence type="ECO:0000259" key="1">
    <source>
        <dbReference type="Pfam" id="PF14498"/>
    </source>
</evidence>
<dbReference type="InterPro" id="IPR008928">
    <property type="entry name" value="6-hairpin_glycosidase_sf"/>
</dbReference>
<dbReference type="GO" id="GO:0016787">
    <property type="term" value="F:hydrolase activity"/>
    <property type="evidence" value="ECO:0007669"/>
    <property type="project" value="UniProtKB-KW"/>
</dbReference>
<dbReference type="Pfam" id="PF21307">
    <property type="entry name" value="Glyco_hydro_95_C"/>
    <property type="match status" value="1"/>
</dbReference>
<dbReference type="Gene3D" id="2.70.98.50">
    <property type="entry name" value="putative glycoside hydrolase family protein from bacillus halodurans"/>
    <property type="match status" value="1"/>
</dbReference>
<protein>
    <submittedName>
        <fullName evidence="4">Glycoside hydrolase N-terminal domain-containing protein</fullName>
    </submittedName>
</protein>
<dbReference type="SUPFAM" id="SSF48208">
    <property type="entry name" value="Six-hairpin glycosidases"/>
    <property type="match status" value="1"/>
</dbReference>
<comment type="caution">
    <text evidence="4">The sequence shown here is derived from an EMBL/GenBank/DDBJ whole genome shotgun (WGS) entry which is preliminary data.</text>
</comment>
<feature type="domain" description="Glycosyl hydrolase family 95 N-terminal" evidence="1">
    <location>
        <begin position="18"/>
        <end position="150"/>
    </location>
</feature>
<evidence type="ECO:0000313" key="4">
    <source>
        <dbReference type="EMBL" id="MFD2548309.1"/>
    </source>
</evidence>
<organism evidence="4 5">
    <name type="scientific">Sphingobacterium suaedae</name>
    <dbReference type="NCBI Taxonomy" id="1686402"/>
    <lineage>
        <taxon>Bacteria</taxon>
        <taxon>Pseudomonadati</taxon>
        <taxon>Bacteroidota</taxon>
        <taxon>Sphingobacteriia</taxon>
        <taxon>Sphingobacteriales</taxon>
        <taxon>Sphingobacteriaceae</taxon>
        <taxon>Sphingobacterium</taxon>
    </lineage>
</organism>
<dbReference type="Pfam" id="PF14498">
    <property type="entry name" value="Glyco_hyd_65N_2"/>
    <property type="match status" value="1"/>
</dbReference>
<feature type="domain" description="Glycosyl hydrolase family 95 catalytic" evidence="3">
    <location>
        <begin position="280"/>
        <end position="643"/>
    </location>
</feature>
<dbReference type="Gene3D" id="1.50.10.10">
    <property type="match status" value="1"/>
</dbReference>
<proteinExistence type="predicted"/>
<dbReference type="PANTHER" id="PTHR31084">
    <property type="entry name" value="ALPHA-L-FUCOSIDASE 2"/>
    <property type="match status" value="1"/>
</dbReference>
<evidence type="ECO:0000313" key="5">
    <source>
        <dbReference type="Proteomes" id="UP001597545"/>
    </source>
</evidence>
<dbReference type="Pfam" id="PF22124">
    <property type="entry name" value="Glyco_hydro_95_cat"/>
    <property type="match status" value="1"/>
</dbReference>
<reference evidence="5" key="1">
    <citation type="journal article" date="2019" name="Int. J. Syst. Evol. Microbiol.">
        <title>The Global Catalogue of Microorganisms (GCM) 10K type strain sequencing project: providing services to taxonomists for standard genome sequencing and annotation.</title>
        <authorList>
            <consortium name="The Broad Institute Genomics Platform"/>
            <consortium name="The Broad Institute Genome Sequencing Center for Infectious Disease"/>
            <person name="Wu L."/>
            <person name="Ma J."/>
        </authorList>
    </citation>
    <scope>NUCLEOTIDE SEQUENCE [LARGE SCALE GENOMIC DNA]</scope>
    <source>
        <strain evidence="5">KCTC 42662</strain>
    </source>
</reference>
<accession>A0ABW5KH29</accession>
<evidence type="ECO:0000259" key="3">
    <source>
        <dbReference type="Pfam" id="PF22124"/>
    </source>
</evidence>